<sequence>MTNAHSRSVFDVDSLAGLRDELRLQAHLFKAEMADRWNEAEARWHDIEDEVLAVRAAAGKSRAELGAAASLTAEVLRKTYRDLREAVRAL</sequence>
<proteinExistence type="predicted"/>
<dbReference type="AlphaFoldDB" id="A0A4R7PDP4"/>
<keyword evidence="2" id="KW-1185">Reference proteome</keyword>
<dbReference type="Proteomes" id="UP000295341">
    <property type="component" value="Unassembled WGS sequence"/>
</dbReference>
<gene>
    <name evidence="1" type="ORF">DFR24_1038</name>
</gene>
<name>A0A4R7PDP4_9GAMM</name>
<dbReference type="OrthoDB" id="6197894at2"/>
<evidence type="ECO:0000313" key="2">
    <source>
        <dbReference type="Proteomes" id="UP000295341"/>
    </source>
</evidence>
<accession>A0A4R7PDP4</accession>
<comment type="caution">
    <text evidence="1">The sequence shown here is derived from an EMBL/GenBank/DDBJ whole genome shotgun (WGS) entry which is preliminary data.</text>
</comment>
<organism evidence="1 2">
    <name type="scientific">Panacagrimonas perspica</name>
    <dbReference type="NCBI Taxonomy" id="381431"/>
    <lineage>
        <taxon>Bacteria</taxon>
        <taxon>Pseudomonadati</taxon>
        <taxon>Pseudomonadota</taxon>
        <taxon>Gammaproteobacteria</taxon>
        <taxon>Nevskiales</taxon>
        <taxon>Nevskiaceae</taxon>
        <taxon>Panacagrimonas</taxon>
    </lineage>
</organism>
<dbReference type="EMBL" id="SOBT01000008">
    <property type="protein sequence ID" value="TDU31661.1"/>
    <property type="molecule type" value="Genomic_DNA"/>
</dbReference>
<protein>
    <submittedName>
        <fullName evidence="1">Uncharacterized protein</fullName>
    </submittedName>
</protein>
<evidence type="ECO:0000313" key="1">
    <source>
        <dbReference type="EMBL" id="TDU31661.1"/>
    </source>
</evidence>
<reference evidence="1 2" key="1">
    <citation type="submission" date="2019-03" db="EMBL/GenBank/DDBJ databases">
        <title>Genomic Encyclopedia of Type Strains, Phase IV (KMG-IV): sequencing the most valuable type-strain genomes for metagenomic binning, comparative biology and taxonomic classification.</title>
        <authorList>
            <person name="Goeker M."/>
        </authorList>
    </citation>
    <scope>NUCLEOTIDE SEQUENCE [LARGE SCALE GENOMIC DNA]</scope>
    <source>
        <strain evidence="1 2">DSM 26377</strain>
    </source>
</reference>
<dbReference type="RefSeq" id="WP_133880231.1">
    <property type="nucleotide sequence ID" value="NZ_MWIN01000012.1"/>
</dbReference>